<dbReference type="EMBL" id="CP035088">
    <property type="protein sequence ID" value="QBZ90030.1"/>
    <property type="molecule type" value="Genomic_DNA"/>
</dbReference>
<proteinExistence type="predicted"/>
<name>A0A4P7PH47_9PSED</name>
<gene>
    <name evidence="1" type="ORF">EPZ47_15310</name>
</gene>
<reference evidence="1 2" key="1">
    <citation type="journal article" date="2019" name="Front. Microbiol.">
        <title>In silico and Genetic Analyses of Cyclic Lipopeptide Synthetic Gene Clusters in Pseudomonas sp. 11K1.</title>
        <authorList>
            <person name="Zhao H."/>
            <person name="Liu Y.P."/>
            <person name="Zhang L.Q."/>
        </authorList>
    </citation>
    <scope>NUCLEOTIDE SEQUENCE [LARGE SCALE GENOMIC DNA]</scope>
    <source>
        <strain evidence="1 2">11K1</strain>
    </source>
</reference>
<dbReference type="Proteomes" id="UP000296468">
    <property type="component" value="Chromosome"/>
</dbReference>
<dbReference type="KEGG" id="pvk:EPZ47_15310"/>
<evidence type="ECO:0000313" key="2">
    <source>
        <dbReference type="Proteomes" id="UP000296468"/>
    </source>
</evidence>
<evidence type="ECO:0000313" key="1">
    <source>
        <dbReference type="EMBL" id="QBZ90030.1"/>
    </source>
</evidence>
<dbReference type="OrthoDB" id="6115334at2"/>
<protein>
    <submittedName>
        <fullName evidence="1">Uncharacterized protein</fullName>
    </submittedName>
</protein>
<dbReference type="RefSeq" id="WP_135845560.1">
    <property type="nucleotide sequence ID" value="NZ_CP035088.1"/>
</dbReference>
<dbReference type="AlphaFoldDB" id="A0A4P7PH47"/>
<sequence>MLLSEMPGYTYPTLATFPFRWYETNRWLIYALKLLPSGDLKWLPDYVESEGHAKAHNYATQEEARQVASSFNEGIAERIEMLGLSEPQKTSVTLKAEKEITVQERLADEELLMLTEALRRHASSPRPAAQDLILPSELQGLHEDLVRQLEEAPYLQIINFPRYRVALARTKEFDWTHRLSPSKKCAVYCVREKIARGFGFSGTDHWGKTKAAIRALLLPRANQLLQHASIQKILLEAKSRGQRVVVMSGFVFWYEENGKPGWVVKTIGGDSASGSGQTIWHEGTIISKNHGRIVVLPYIKENGEKVQGHTKNSSHDGKAIPRHPDEYIELPFEILSGDLMIGLLGELPYE</sequence>
<organism evidence="1 2">
    <name type="scientific">Pseudomonas viciae</name>
    <dbReference type="NCBI Taxonomy" id="2505979"/>
    <lineage>
        <taxon>Bacteria</taxon>
        <taxon>Pseudomonadati</taxon>
        <taxon>Pseudomonadota</taxon>
        <taxon>Gammaproteobacteria</taxon>
        <taxon>Pseudomonadales</taxon>
        <taxon>Pseudomonadaceae</taxon>
        <taxon>Pseudomonas</taxon>
    </lineage>
</organism>
<accession>A0A4P7PH47</accession>